<dbReference type="Proteomes" id="UP001155660">
    <property type="component" value="Chromosome A6"/>
</dbReference>
<feature type="domain" description="Dynein heavy chain AAA module D4" evidence="2">
    <location>
        <begin position="9"/>
        <end position="94"/>
    </location>
</feature>
<accession>A0A9Q9Y509</accession>
<dbReference type="Pfam" id="PF12780">
    <property type="entry name" value="AAA_8"/>
    <property type="match status" value="1"/>
</dbReference>
<dbReference type="OrthoDB" id="10251809at2759"/>
<evidence type="ECO:0000256" key="1">
    <source>
        <dbReference type="ARBA" id="ARBA00008887"/>
    </source>
</evidence>
<dbReference type="PANTHER" id="PTHR46961">
    <property type="entry name" value="DYNEIN HEAVY CHAIN 1, AXONEMAL-LIKE PROTEIN"/>
    <property type="match status" value="1"/>
</dbReference>
<dbReference type="GO" id="GO:0045505">
    <property type="term" value="F:dynein intermediate chain binding"/>
    <property type="evidence" value="ECO:0007669"/>
    <property type="project" value="InterPro"/>
</dbReference>
<comment type="similarity">
    <text evidence="1">Belongs to the dynein heavy chain family.</text>
</comment>
<proteinExistence type="inferred from homology"/>
<dbReference type="KEGG" id="ccar:122134310"/>
<dbReference type="GO" id="GO:0051959">
    <property type="term" value="F:dynein light intermediate chain binding"/>
    <property type="evidence" value="ECO:0007669"/>
    <property type="project" value="InterPro"/>
</dbReference>
<dbReference type="InterPro" id="IPR026983">
    <property type="entry name" value="DHC"/>
</dbReference>
<dbReference type="GeneID" id="122134310"/>
<sequence>MASATLGVISLINDMLASGDIPDLVSEEEVDMIVTSIRVELRVLGLVDTHENSWNFIDHIRRQLKVVLCFSPVGFTLRTRERKFPALVNCTAID</sequence>
<name>A0A9Q9Y509_CYPCA</name>
<organism evidence="3">
    <name type="scientific">Cyprinus carpio</name>
    <name type="common">Common carp</name>
    <dbReference type="NCBI Taxonomy" id="7962"/>
    <lineage>
        <taxon>Eukaryota</taxon>
        <taxon>Metazoa</taxon>
        <taxon>Chordata</taxon>
        <taxon>Craniata</taxon>
        <taxon>Vertebrata</taxon>
        <taxon>Euteleostomi</taxon>
        <taxon>Actinopterygii</taxon>
        <taxon>Neopterygii</taxon>
        <taxon>Teleostei</taxon>
        <taxon>Ostariophysi</taxon>
        <taxon>Cypriniformes</taxon>
        <taxon>Cyprinidae</taxon>
        <taxon>Cyprininae</taxon>
        <taxon>Cyprinus</taxon>
    </lineage>
</organism>
<dbReference type="GO" id="GO:0007018">
    <property type="term" value="P:microtubule-based movement"/>
    <property type="evidence" value="ECO:0007669"/>
    <property type="project" value="InterPro"/>
</dbReference>
<reference evidence="3" key="1">
    <citation type="submission" date="2025-08" db="UniProtKB">
        <authorList>
            <consortium name="RefSeq"/>
        </authorList>
    </citation>
    <scope>IDENTIFICATION</scope>
    <source>
        <tissue evidence="3">Muscle</tissue>
    </source>
</reference>
<gene>
    <name evidence="3" type="primary">LOC122134310</name>
</gene>
<evidence type="ECO:0000259" key="2">
    <source>
        <dbReference type="Pfam" id="PF12780"/>
    </source>
</evidence>
<dbReference type="PANTHER" id="PTHR46961:SF22">
    <property type="entry name" value="DYNEIN BETA CHAIN, CILIARY"/>
    <property type="match status" value="1"/>
</dbReference>
<dbReference type="GO" id="GO:0030286">
    <property type="term" value="C:dynein complex"/>
    <property type="evidence" value="ECO:0007669"/>
    <property type="project" value="InterPro"/>
</dbReference>
<dbReference type="RefSeq" id="XP_042613785.1">
    <property type="nucleotide sequence ID" value="XM_042757851.1"/>
</dbReference>
<evidence type="ECO:0000313" key="3">
    <source>
        <dbReference type="RefSeq" id="XP_042613785.1"/>
    </source>
</evidence>
<dbReference type="InterPro" id="IPR024317">
    <property type="entry name" value="Dynein_heavy_chain_D4_dom"/>
</dbReference>
<protein>
    <submittedName>
        <fullName evidence="3">Dynein beta chain, ciliary-like</fullName>
    </submittedName>
</protein>
<dbReference type="AlphaFoldDB" id="A0A9Q9Y509"/>